<dbReference type="InterPro" id="IPR011014">
    <property type="entry name" value="MscS_channel_TM-2"/>
</dbReference>
<dbReference type="AlphaFoldDB" id="A0A410DMZ1"/>
<evidence type="ECO:0000256" key="7">
    <source>
        <dbReference type="SAM" id="Phobius"/>
    </source>
</evidence>
<dbReference type="KEGG" id="cmah:C1I91_01305"/>
<sequence length="298" mass="33515">MAEINKIFSIDFDKEQLIIGSIPIKFQTINDILWRLFIILGIVFIMYLAIRIGNSIIDKFVKKQIESEHRFTMDEKKASTIGELLKSILRYTVYFFGIVGILSGLFNGISLTFASIGGVAVGFGAQSIVKDLINGVFILFEDQYAVSDYVTIGQFSGIVESIGIRTTKLRDFSGDIHLIPNGSISTVTNHSRGNMRVMLDIEIDYEENVDKAIDLINRVCDSYSEDNNDIIDKPQVVGVTSFSQTGIVIRLSGSAKPMMQWAIERDLRKKIKVEFDKYQIRIPHVTPQATTINKNKEA</sequence>
<comment type="similarity">
    <text evidence="2">Belongs to the MscS (TC 1.A.23) family.</text>
</comment>
<dbReference type="SUPFAM" id="SSF82861">
    <property type="entry name" value="Mechanosensitive channel protein MscS (YggB), transmembrane region"/>
    <property type="match status" value="1"/>
</dbReference>
<dbReference type="GO" id="GO:0005886">
    <property type="term" value="C:plasma membrane"/>
    <property type="evidence" value="ECO:0007669"/>
    <property type="project" value="UniProtKB-SubCell"/>
</dbReference>
<evidence type="ECO:0000256" key="2">
    <source>
        <dbReference type="ARBA" id="ARBA00008017"/>
    </source>
</evidence>
<organism evidence="10 11">
    <name type="scientific">Clostridium manihotivorum</name>
    <dbReference type="NCBI Taxonomy" id="2320868"/>
    <lineage>
        <taxon>Bacteria</taxon>
        <taxon>Bacillati</taxon>
        <taxon>Bacillota</taxon>
        <taxon>Clostridia</taxon>
        <taxon>Eubacteriales</taxon>
        <taxon>Clostridiaceae</taxon>
        <taxon>Clostridium</taxon>
    </lineage>
</organism>
<keyword evidence="5 7" id="KW-1133">Transmembrane helix</keyword>
<dbReference type="InterPro" id="IPR006685">
    <property type="entry name" value="MscS_channel_2nd"/>
</dbReference>
<reference evidence="10 11" key="1">
    <citation type="submission" date="2018-01" db="EMBL/GenBank/DDBJ databases">
        <title>Genome Sequencing and Assembly of Anaerobacter polyendosporus strain CT4.</title>
        <authorList>
            <person name="Tachaapaikoon C."/>
            <person name="Sutheeworapong S."/>
            <person name="Jenjaroenpun P."/>
            <person name="Wongsurawat T."/>
            <person name="Nookeaw I."/>
            <person name="Cheawchanlertfa P."/>
            <person name="Kosugi A."/>
            <person name="Cheevadhanarak S."/>
            <person name="Ratanakhanokchai K."/>
        </authorList>
    </citation>
    <scope>NUCLEOTIDE SEQUENCE [LARGE SCALE GENOMIC DNA]</scope>
    <source>
        <strain evidence="10 11">CT4</strain>
    </source>
</reference>
<dbReference type="Proteomes" id="UP000286268">
    <property type="component" value="Chromosome"/>
</dbReference>
<comment type="subcellular location">
    <subcellularLocation>
        <location evidence="1">Cell membrane</location>
        <topology evidence="1">Multi-pass membrane protein</topology>
    </subcellularLocation>
</comment>
<dbReference type="PANTHER" id="PTHR30460:SF0">
    <property type="entry name" value="MODERATE CONDUCTANCE MECHANOSENSITIVE CHANNEL YBIO"/>
    <property type="match status" value="1"/>
</dbReference>
<evidence type="ECO:0000313" key="11">
    <source>
        <dbReference type="Proteomes" id="UP000286268"/>
    </source>
</evidence>
<evidence type="ECO:0000259" key="9">
    <source>
        <dbReference type="Pfam" id="PF21082"/>
    </source>
</evidence>
<gene>
    <name evidence="10" type="ORF">C1I91_01305</name>
</gene>
<keyword evidence="4 7" id="KW-0812">Transmembrane</keyword>
<dbReference type="InterPro" id="IPR023408">
    <property type="entry name" value="MscS_beta-dom_sf"/>
</dbReference>
<feature type="domain" description="Mechanosensitive ion channel MscS C-terminal" evidence="9">
    <location>
        <begin position="199"/>
        <end position="282"/>
    </location>
</feature>
<accession>A0A410DMZ1</accession>
<dbReference type="PANTHER" id="PTHR30460">
    <property type="entry name" value="MODERATE CONDUCTANCE MECHANOSENSITIVE CHANNEL YBIO"/>
    <property type="match status" value="1"/>
</dbReference>
<feature type="transmembrane region" description="Helical" evidence="7">
    <location>
        <begin position="93"/>
        <end position="123"/>
    </location>
</feature>
<keyword evidence="11" id="KW-1185">Reference proteome</keyword>
<dbReference type="Pfam" id="PF00924">
    <property type="entry name" value="MS_channel_2nd"/>
    <property type="match status" value="1"/>
</dbReference>
<evidence type="ECO:0000256" key="4">
    <source>
        <dbReference type="ARBA" id="ARBA00022692"/>
    </source>
</evidence>
<dbReference type="Gene3D" id="2.30.30.60">
    <property type="match status" value="1"/>
</dbReference>
<dbReference type="Gene3D" id="3.30.70.100">
    <property type="match status" value="1"/>
</dbReference>
<proteinExistence type="inferred from homology"/>
<dbReference type="SUPFAM" id="SSF50182">
    <property type="entry name" value="Sm-like ribonucleoproteins"/>
    <property type="match status" value="1"/>
</dbReference>
<evidence type="ECO:0000256" key="5">
    <source>
        <dbReference type="ARBA" id="ARBA00022989"/>
    </source>
</evidence>
<dbReference type="EMBL" id="CP025746">
    <property type="protein sequence ID" value="QAA30419.1"/>
    <property type="molecule type" value="Genomic_DNA"/>
</dbReference>
<dbReference type="OrthoDB" id="9809206at2"/>
<feature type="transmembrane region" description="Helical" evidence="7">
    <location>
        <begin position="32"/>
        <end position="50"/>
    </location>
</feature>
<keyword evidence="3" id="KW-1003">Cell membrane</keyword>
<evidence type="ECO:0000256" key="6">
    <source>
        <dbReference type="ARBA" id="ARBA00023136"/>
    </source>
</evidence>
<name>A0A410DMZ1_9CLOT</name>
<protein>
    <submittedName>
        <fullName evidence="10">Mechanosensitive ion channel protein</fullName>
    </submittedName>
</protein>
<dbReference type="InterPro" id="IPR010920">
    <property type="entry name" value="LSM_dom_sf"/>
</dbReference>
<dbReference type="InterPro" id="IPR049278">
    <property type="entry name" value="MS_channel_C"/>
</dbReference>
<dbReference type="InterPro" id="IPR011066">
    <property type="entry name" value="MscS_channel_C_sf"/>
</dbReference>
<dbReference type="GO" id="GO:0008381">
    <property type="term" value="F:mechanosensitive monoatomic ion channel activity"/>
    <property type="evidence" value="ECO:0007669"/>
    <property type="project" value="InterPro"/>
</dbReference>
<evidence type="ECO:0000259" key="8">
    <source>
        <dbReference type="Pfam" id="PF00924"/>
    </source>
</evidence>
<evidence type="ECO:0000256" key="3">
    <source>
        <dbReference type="ARBA" id="ARBA00022475"/>
    </source>
</evidence>
<dbReference type="RefSeq" id="WP_128210872.1">
    <property type="nucleotide sequence ID" value="NZ_CP025746.1"/>
</dbReference>
<dbReference type="FunFam" id="2.30.30.60:FF:000001">
    <property type="entry name" value="MscS Mechanosensitive ion channel"/>
    <property type="match status" value="1"/>
</dbReference>
<keyword evidence="6 7" id="KW-0472">Membrane</keyword>
<dbReference type="InterPro" id="IPR045276">
    <property type="entry name" value="YbiO_bact"/>
</dbReference>
<dbReference type="Gene3D" id="1.10.287.1260">
    <property type="match status" value="1"/>
</dbReference>
<dbReference type="SUPFAM" id="SSF82689">
    <property type="entry name" value="Mechanosensitive channel protein MscS (YggB), C-terminal domain"/>
    <property type="match status" value="1"/>
</dbReference>
<evidence type="ECO:0000256" key="1">
    <source>
        <dbReference type="ARBA" id="ARBA00004651"/>
    </source>
</evidence>
<dbReference type="Pfam" id="PF21082">
    <property type="entry name" value="MS_channel_3rd"/>
    <property type="match status" value="1"/>
</dbReference>
<evidence type="ECO:0000313" key="10">
    <source>
        <dbReference type="EMBL" id="QAA30419.1"/>
    </source>
</evidence>
<feature type="domain" description="Mechanosensitive ion channel MscS" evidence="8">
    <location>
        <begin position="128"/>
        <end position="192"/>
    </location>
</feature>